<dbReference type="EMBL" id="NPDN01000003">
    <property type="protein sequence ID" value="PJZ26064.1"/>
    <property type="molecule type" value="Genomic_DNA"/>
</dbReference>
<comment type="caution">
    <text evidence="19">The sequence shown here is derived from an EMBL/GenBank/DDBJ whole genome shotgun (WGS) entry which is preliminary data.</text>
</comment>
<evidence type="ECO:0000256" key="14">
    <source>
        <dbReference type="ARBA" id="ARBA00048692"/>
    </source>
</evidence>
<dbReference type="GO" id="GO:0005737">
    <property type="term" value="C:cytoplasm"/>
    <property type="evidence" value="ECO:0007669"/>
    <property type="project" value="UniProtKB-SubCell"/>
</dbReference>
<evidence type="ECO:0000256" key="15">
    <source>
        <dbReference type="RuleBase" id="RU366026"/>
    </source>
</evidence>
<evidence type="ECO:0000313" key="19">
    <source>
        <dbReference type="EMBL" id="PJZ26064.1"/>
    </source>
</evidence>
<feature type="compositionally biased region" description="Polar residues" evidence="17">
    <location>
        <begin position="10"/>
        <end position="20"/>
    </location>
</feature>
<feature type="domain" description="Cobalamin adenosyltransferase-like" evidence="18">
    <location>
        <begin position="3"/>
        <end position="167"/>
    </location>
</feature>
<accession>A0A2M9XEJ6</accession>
<evidence type="ECO:0000256" key="12">
    <source>
        <dbReference type="ARBA" id="ARBA00033354"/>
    </source>
</evidence>
<gene>
    <name evidence="19" type="ORF">CH357_06060</name>
</gene>
<dbReference type="PANTHER" id="PTHR12213">
    <property type="entry name" value="CORRINOID ADENOSYLTRANSFERASE"/>
    <property type="match status" value="1"/>
</dbReference>
<dbReference type="Proteomes" id="UP000232196">
    <property type="component" value="Unassembled WGS sequence"/>
</dbReference>
<dbReference type="InterPro" id="IPR036451">
    <property type="entry name" value="CblAdoTrfase-like_sf"/>
</dbReference>
<evidence type="ECO:0000256" key="4">
    <source>
        <dbReference type="ARBA" id="ARBA00012454"/>
    </source>
</evidence>
<dbReference type="InterPro" id="IPR016030">
    <property type="entry name" value="CblAdoTrfase-like"/>
</dbReference>
<evidence type="ECO:0000256" key="17">
    <source>
        <dbReference type="SAM" id="MobiDB-lite"/>
    </source>
</evidence>
<dbReference type="NCBIfam" id="TIGR00636">
    <property type="entry name" value="PduO_Nterm"/>
    <property type="match status" value="1"/>
</dbReference>
<evidence type="ECO:0000256" key="10">
    <source>
        <dbReference type="ARBA" id="ARBA00031529"/>
    </source>
</evidence>
<evidence type="ECO:0000256" key="7">
    <source>
        <dbReference type="ARBA" id="ARBA00022679"/>
    </source>
</evidence>
<evidence type="ECO:0000256" key="1">
    <source>
        <dbReference type="ARBA" id="ARBA00004496"/>
    </source>
</evidence>
<evidence type="ECO:0000256" key="13">
    <source>
        <dbReference type="ARBA" id="ARBA00048555"/>
    </source>
</evidence>
<comment type="catalytic activity">
    <reaction evidence="14 15">
        <text>2 cob(II)alamin + reduced [electron-transfer flavoprotein] + 2 ATP = 2 adenosylcob(III)alamin + 2 triphosphate + oxidized [electron-transfer flavoprotein] + 3 H(+)</text>
        <dbReference type="Rhea" id="RHEA:28671"/>
        <dbReference type="Rhea" id="RHEA-COMP:10685"/>
        <dbReference type="Rhea" id="RHEA-COMP:10686"/>
        <dbReference type="ChEBI" id="CHEBI:15378"/>
        <dbReference type="ChEBI" id="CHEBI:16304"/>
        <dbReference type="ChEBI" id="CHEBI:18036"/>
        <dbReference type="ChEBI" id="CHEBI:18408"/>
        <dbReference type="ChEBI" id="CHEBI:30616"/>
        <dbReference type="ChEBI" id="CHEBI:57692"/>
        <dbReference type="ChEBI" id="CHEBI:58307"/>
        <dbReference type="EC" id="2.5.1.17"/>
    </reaction>
</comment>
<evidence type="ECO:0000256" key="11">
    <source>
        <dbReference type="ARBA" id="ARBA00033334"/>
    </source>
</evidence>
<keyword evidence="7 15" id="KW-0808">Transferase</keyword>
<organism evidence="19 20">
    <name type="scientific">Leptospira hartskeerlii</name>
    <dbReference type="NCBI Taxonomy" id="2023177"/>
    <lineage>
        <taxon>Bacteria</taxon>
        <taxon>Pseudomonadati</taxon>
        <taxon>Spirochaetota</taxon>
        <taxon>Spirochaetia</taxon>
        <taxon>Leptospirales</taxon>
        <taxon>Leptospiraceae</taxon>
        <taxon>Leptospira</taxon>
    </lineage>
</organism>
<name>A0A2M9XEJ6_9LEPT</name>
<evidence type="ECO:0000256" key="8">
    <source>
        <dbReference type="ARBA" id="ARBA00022741"/>
    </source>
</evidence>
<dbReference type="GO" id="GO:0008817">
    <property type="term" value="F:corrinoid adenosyltransferase activity"/>
    <property type="evidence" value="ECO:0007669"/>
    <property type="project" value="UniProtKB-UniRule"/>
</dbReference>
<evidence type="ECO:0000256" key="5">
    <source>
        <dbReference type="ARBA" id="ARBA00020963"/>
    </source>
</evidence>
<feature type="region of interest" description="Disordered" evidence="17">
    <location>
        <begin position="1"/>
        <end position="20"/>
    </location>
</feature>
<keyword evidence="8 15" id="KW-0547">Nucleotide-binding</keyword>
<protein>
    <recommendedName>
        <fullName evidence="5 15">Corrinoid adenosyltransferase</fullName>
        <ecNumber evidence="4 15">2.5.1.17</ecNumber>
    </recommendedName>
    <alternativeName>
        <fullName evidence="10 15">Cob(II)alamin adenosyltransferase</fullName>
    </alternativeName>
    <alternativeName>
        <fullName evidence="12 15">Cob(II)yrinic acid a,c-diamide adenosyltransferase</fullName>
    </alternativeName>
    <alternativeName>
        <fullName evidence="11 15">Cobinamide/cobalamin adenosyltransferase</fullName>
    </alternativeName>
</protein>
<evidence type="ECO:0000259" key="18">
    <source>
        <dbReference type="Pfam" id="PF01923"/>
    </source>
</evidence>
<keyword evidence="15" id="KW-0169">Cobalamin biosynthesis</keyword>
<keyword evidence="6" id="KW-0963">Cytoplasm</keyword>
<evidence type="ECO:0000256" key="16">
    <source>
        <dbReference type="SAM" id="Coils"/>
    </source>
</evidence>
<evidence type="ECO:0000256" key="3">
    <source>
        <dbReference type="ARBA" id="ARBA00007487"/>
    </source>
</evidence>
<evidence type="ECO:0000256" key="6">
    <source>
        <dbReference type="ARBA" id="ARBA00022490"/>
    </source>
</evidence>
<dbReference type="FunFam" id="1.20.1200.10:FF:000003">
    <property type="entry name" value="ATP:cob(I)alamin adenosyltransferase"/>
    <property type="match status" value="1"/>
</dbReference>
<keyword evidence="20" id="KW-1185">Reference proteome</keyword>
<evidence type="ECO:0000256" key="9">
    <source>
        <dbReference type="ARBA" id="ARBA00022840"/>
    </source>
</evidence>
<reference evidence="19 20" key="1">
    <citation type="submission" date="2017-07" db="EMBL/GenBank/DDBJ databases">
        <title>Leptospira spp. isolated from tropical soils.</title>
        <authorList>
            <person name="Thibeaux R."/>
            <person name="Iraola G."/>
            <person name="Ferres I."/>
            <person name="Bierque E."/>
            <person name="Girault D."/>
            <person name="Soupe-Gilbert M.-E."/>
            <person name="Picardeau M."/>
            <person name="Goarant C."/>
        </authorList>
    </citation>
    <scope>NUCLEOTIDE SEQUENCE [LARGE SCALE GENOMIC DNA]</scope>
    <source>
        <strain evidence="19 20">MCA1-C-A1</strain>
    </source>
</reference>
<comment type="catalytic activity">
    <reaction evidence="13 15">
        <text>2 cob(II)yrinate a,c diamide + reduced [electron-transfer flavoprotein] + 2 ATP = 2 adenosylcob(III)yrinate a,c-diamide + 2 triphosphate + oxidized [electron-transfer flavoprotein] + 3 H(+)</text>
        <dbReference type="Rhea" id="RHEA:11528"/>
        <dbReference type="Rhea" id="RHEA-COMP:10685"/>
        <dbReference type="Rhea" id="RHEA-COMP:10686"/>
        <dbReference type="ChEBI" id="CHEBI:15378"/>
        <dbReference type="ChEBI" id="CHEBI:18036"/>
        <dbReference type="ChEBI" id="CHEBI:30616"/>
        <dbReference type="ChEBI" id="CHEBI:57692"/>
        <dbReference type="ChEBI" id="CHEBI:58307"/>
        <dbReference type="ChEBI" id="CHEBI:58503"/>
        <dbReference type="ChEBI" id="CHEBI:58537"/>
        <dbReference type="EC" id="2.5.1.17"/>
    </reaction>
</comment>
<feature type="coiled-coil region" evidence="16">
    <location>
        <begin position="121"/>
        <end position="148"/>
    </location>
</feature>
<dbReference type="PANTHER" id="PTHR12213:SF0">
    <property type="entry name" value="CORRINOID ADENOSYLTRANSFERASE MMAB"/>
    <property type="match status" value="1"/>
</dbReference>
<dbReference type="EC" id="2.5.1.17" evidence="4 15"/>
<comment type="subcellular location">
    <subcellularLocation>
        <location evidence="1">Cytoplasm</location>
    </subcellularLocation>
</comment>
<dbReference type="UniPathway" id="UPA00148">
    <property type="reaction ID" value="UER00233"/>
</dbReference>
<keyword evidence="16" id="KW-0175">Coiled coil</keyword>
<evidence type="ECO:0000313" key="20">
    <source>
        <dbReference type="Proteomes" id="UP000232196"/>
    </source>
</evidence>
<proteinExistence type="inferred from homology"/>
<dbReference type="AlphaFoldDB" id="A0A2M9XEJ6"/>
<dbReference type="SUPFAM" id="SSF89028">
    <property type="entry name" value="Cobalamin adenosyltransferase-like"/>
    <property type="match status" value="1"/>
</dbReference>
<comment type="similarity">
    <text evidence="3 15">Belongs to the Cob(I)alamin adenosyltransferase family.</text>
</comment>
<evidence type="ECO:0000256" key="2">
    <source>
        <dbReference type="ARBA" id="ARBA00005121"/>
    </source>
</evidence>
<dbReference type="InterPro" id="IPR029499">
    <property type="entry name" value="PduO-typ"/>
</dbReference>
<dbReference type="Pfam" id="PF01923">
    <property type="entry name" value="Cob_adeno_trans"/>
    <property type="match status" value="1"/>
</dbReference>
<sequence>MKIYTKKGDSGTTSLASGTRVSKSDPRVELYGTADELNSAIGVSISFLTKDSKLKNSLERIQNLLFELGSELAGYKKKDDSSCILEEDISELEKEIDHWQESLLPLKNFILPGGSSSSSFLHVARTLARRLERELVRYKEEGHEIFAENLRFLNRLSDHLFVAARYANFESKIPEPEWKSRAKGK</sequence>
<dbReference type="Gene3D" id="1.20.1200.10">
    <property type="entry name" value="Cobalamin adenosyltransferase-like"/>
    <property type="match status" value="1"/>
</dbReference>
<dbReference type="OrthoDB" id="9778896at2"/>
<comment type="pathway">
    <text evidence="2 15">Cofactor biosynthesis; adenosylcobalamin biosynthesis; adenosylcobalamin from cob(II)yrinate a,c-diamide: step 2/7.</text>
</comment>
<dbReference type="GO" id="GO:0005524">
    <property type="term" value="F:ATP binding"/>
    <property type="evidence" value="ECO:0007669"/>
    <property type="project" value="UniProtKB-UniRule"/>
</dbReference>
<dbReference type="RefSeq" id="WP_100705861.1">
    <property type="nucleotide sequence ID" value="NZ_NPDL01000003.1"/>
</dbReference>
<keyword evidence="9 15" id="KW-0067">ATP-binding</keyword>
<dbReference type="GO" id="GO:0009236">
    <property type="term" value="P:cobalamin biosynthetic process"/>
    <property type="evidence" value="ECO:0007669"/>
    <property type="project" value="UniProtKB-UniRule"/>
</dbReference>